<dbReference type="Pfam" id="PF00096">
    <property type="entry name" value="zf-C2H2"/>
    <property type="match status" value="2"/>
</dbReference>
<keyword evidence="2" id="KW-0479">Metal-binding</keyword>
<keyword evidence="11" id="KW-1185">Reference proteome</keyword>
<evidence type="ECO:0000256" key="1">
    <source>
        <dbReference type="ARBA" id="ARBA00004123"/>
    </source>
</evidence>
<dbReference type="GO" id="GO:0005634">
    <property type="term" value="C:nucleus"/>
    <property type="evidence" value="ECO:0007669"/>
    <property type="project" value="UniProtKB-SubCell"/>
</dbReference>
<feature type="compositionally biased region" description="Low complexity" evidence="8">
    <location>
        <begin position="286"/>
        <end position="303"/>
    </location>
</feature>
<dbReference type="AlphaFoldDB" id="W6MUB5"/>
<dbReference type="EMBL" id="HG793130">
    <property type="protein sequence ID" value="CDK29092.1"/>
    <property type="molecule type" value="Genomic_DNA"/>
</dbReference>
<protein>
    <recommendedName>
        <fullName evidence="9">C2H2-type domain-containing protein</fullName>
    </recommendedName>
</protein>
<dbReference type="RefSeq" id="XP_022461081.1">
    <property type="nucleotide sequence ID" value="XM_022606227.1"/>
</dbReference>
<dbReference type="PROSITE" id="PS50157">
    <property type="entry name" value="ZINC_FINGER_C2H2_2"/>
    <property type="match status" value="2"/>
</dbReference>
<evidence type="ECO:0000256" key="5">
    <source>
        <dbReference type="ARBA" id="ARBA00022833"/>
    </source>
</evidence>
<sequence length="469" mass="51467">MYTPESQTMENMGQGNFNDLDPKLLVDLLSGGSTGRPPTFTTEQVSSILQSILAGSTPSPLATPNSSSGSPEKITDEDRKFLKLAEQVARTHNVDPTIRSVLERLQYFGSPHGGAPISPRAANKSSNLNSNYQLGSAKATKESDRVNGSRWNVQNAFTPSSQLQQQLQPQQDWSPHSFPDLISNVFDPNFRNSHSAQDDQFQRLLKKVAETAQKLDYAEQQKLYRKVEEILGSSLLSSTSDLLSSRNQHDFSEQPGLLEYSLATSNSSRVSSSPQHVQVTKAQRRSLVSTPSSSSSVGTPYLSPRMVHRQSYSGSTGLLGDNTAPTSPGMFTPPAVAQTPQDLNPVDHPTTASTSSTTSSGSNERSFVCETCSISFRRSSDLKRHEKTHLEVLPNTCPLCQKGFARKDALKRHIDTLTCKRNREKLLIGMNNHKTQEEDTNRNSDQGSKVYGDVVQNILSQFGYGNGKT</sequence>
<dbReference type="Gene3D" id="3.30.160.60">
    <property type="entry name" value="Classic Zinc Finger"/>
    <property type="match status" value="2"/>
</dbReference>
<dbReference type="InterPro" id="IPR013087">
    <property type="entry name" value="Znf_C2H2_type"/>
</dbReference>
<keyword evidence="3" id="KW-0677">Repeat</keyword>
<dbReference type="SUPFAM" id="SSF57667">
    <property type="entry name" value="beta-beta-alpha zinc fingers"/>
    <property type="match status" value="1"/>
</dbReference>
<proteinExistence type="predicted"/>
<dbReference type="GO" id="GO:0000981">
    <property type="term" value="F:DNA-binding transcription factor activity, RNA polymerase II-specific"/>
    <property type="evidence" value="ECO:0007669"/>
    <property type="project" value="TreeGrafter"/>
</dbReference>
<dbReference type="HOGENOM" id="CLU_582729_0_0_1"/>
<keyword evidence="6" id="KW-0539">Nucleus</keyword>
<feature type="region of interest" description="Disordered" evidence="8">
    <location>
        <begin position="1"/>
        <end position="21"/>
    </location>
</feature>
<evidence type="ECO:0000256" key="2">
    <source>
        <dbReference type="ARBA" id="ARBA00022723"/>
    </source>
</evidence>
<dbReference type="GO" id="GO:0000978">
    <property type="term" value="F:RNA polymerase II cis-regulatory region sequence-specific DNA binding"/>
    <property type="evidence" value="ECO:0007669"/>
    <property type="project" value="TreeGrafter"/>
</dbReference>
<feature type="domain" description="C2H2-type" evidence="9">
    <location>
        <begin position="367"/>
        <end position="394"/>
    </location>
</feature>
<dbReference type="GO" id="GO:0008270">
    <property type="term" value="F:zinc ion binding"/>
    <property type="evidence" value="ECO:0007669"/>
    <property type="project" value="UniProtKB-KW"/>
</dbReference>
<organism evidence="10 11">
    <name type="scientific">Kuraishia capsulata CBS 1993</name>
    <dbReference type="NCBI Taxonomy" id="1382522"/>
    <lineage>
        <taxon>Eukaryota</taxon>
        <taxon>Fungi</taxon>
        <taxon>Dikarya</taxon>
        <taxon>Ascomycota</taxon>
        <taxon>Saccharomycotina</taxon>
        <taxon>Pichiomycetes</taxon>
        <taxon>Pichiales</taxon>
        <taxon>Pichiaceae</taxon>
        <taxon>Kuraishia</taxon>
    </lineage>
</organism>
<evidence type="ECO:0000256" key="6">
    <source>
        <dbReference type="ARBA" id="ARBA00023242"/>
    </source>
</evidence>
<feature type="region of interest" description="Disordered" evidence="8">
    <location>
        <begin position="56"/>
        <end position="75"/>
    </location>
</feature>
<dbReference type="STRING" id="1382522.W6MUB5"/>
<evidence type="ECO:0000256" key="7">
    <source>
        <dbReference type="PROSITE-ProRule" id="PRU00042"/>
    </source>
</evidence>
<dbReference type="PANTHER" id="PTHR23226:SF416">
    <property type="entry name" value="FI01424P"/>
    <property type="match status" value="1"/>
</dbReference>
<dbReference type="GeneID" id="34522469"/>
<evidence type="ECO:0000313" key="10">
    <source>
        <dbReference type="EMBL" id="CDK29092.1"/>
    </source>
</evidence>
<dbReference type="Proteomes" id="UP000019384">
    <property type="component" value="Unassembled WGS sequence"/>
</dbReference>
<dbReference type="OrthoDB" id="8922241at2759"/>
<keyword evidence="4 7" id="KW-0863">Zinc-finger</keyword>
<feature type="compositionally biased region" description="Polar residues" evidence="8">
    <location>
        <begin position="123"/>
        <end position="134"/>
    </location>
</feature>
<feature type="compositionally biased region" description="Low complexity" evidence="8">
    <location>
        <begin position="350"/>
        <end position="360"/>
    </location>
</feature>
<evidence type="ECO:0000256" key="3">
    <source>
        <dbReference type="ARBA" id="ARBA00022737"/>
    </source>
</evidence>
<dbReference type="FunFam" id="3.30.160.60:FF:000145">
    <property type="entry name" value="Zinc finger protein 574"/>
    <property type="match status" value="1"/>
</dbReference>
<reference evidence="10" key="2">
    <citation type="submission" date="2014-02" db="EMBL/GenBank/DDBJ databases">
        <title>Complete DNA sequence of /Kuraishia capsulata/ illustrates novel genomic features among budding yeasts (/Saccharomycotina/).</title>
        <authorList>
            <person name="Morales L."/>
            <person name="Noel B."/>
            <person name="Porcel B."/>
            <person name="Marcet-Houben M."/>
            <person name="Hullo M-F."/>
            <person name="Sacerdot C."/>
            <person name="Tekaia F."/>
            <person name="Leh-Louis V."/>
            <person name="Despons L."/>
            <person name="Khanna V."/>
            <person name="Aury J-M."/>
            <person name="Barbe V."/>
            <person name="Couloux A."/>
            <person name="Labadie K."/>
            <person name="Pelletier E."/>
            <person name="Souciet J-L."/>
            <person name="Boekhout T."/>
            <person name="Gabaldon T."/>
            <person name="Wincker P."/>
            <person name="Dujon B."/>
        </authorList>
    </citation>
    <scope>NUCLEOTIDE SEQUENCE</scope>
    <source>
        <strain evidence="10">CBS 1993</strain>
    </source>
</reference>
<feature type="compositionally biased region" description="Polar residues" evidence="8">
    <location>
        <begin position="1"/>
        <end position="17"/>
    </location>
</feature>
<feature type="region of interest" description="Disordered" evidence="8">
    <location>
        <begin position="116"/>
        <end position="146"/>
    </location>
</feature>
<feature type="region of interest" description="Disordered" evidence="8">
    <location>
        <begin position="264"/>
        <end position="364"/>
    </location>
</feature>
<dbReference type="PROSITE" id="PS00028">
    <property type="entry name" value="ZINC_FINGER_C2H2_1"/>
    <property type="match status" value="1"/>
</dbReference>
<comment type="subcellular location">
    <subcellularLocation>
        <location evidence="1">Nucleus</location>
    </subcellularLocation>
</comment>
<feature type="domain" description="C2H2-type" evidence="9">
    <location>
        <begin position="395"/>
        <end position="422"/>
    </location>
</feature>
<evidence type="ECO:0000259" key="9">
    <source>
        <dbReference type="PROSITE" id="PS50157"/>
    </source>
</evidence>
<reference evidence="10" key="1">
    <citation type="submission" date="2013-12" db="EMBL/GenBank/DDBJ databases">
        <authorList>
            <person name="Genoscope - CEA"/>
        </authorList>
    </citation>
    <scope>NUCLEOTIDE SEQUENCE</scope>
    <source>
        <strain evidence="10">CBS 1993</strain>
    </source>
</reference>
<evidence type="ECO:0000256" key="8">
    <source>
        <dbReference type="SAM" id="MobiDB-lite"/>
    </source>
</evidence>
<dbReference type="InterPro" id="IPR036236">
    <property type="entry name" value="Znf_C2H2_sf"/>
</dbReference>
<feature type="compositionally biased region" description="Polar residues" evidence="8">
    <location>
        <begin position="264"/>
        <end position="281"/>
    </location>
</feature>
<evidence type="ECO:0000313" key="11">
    <source>
        <dbReference type="Proteomes" id="UP000019384"/>
    </source>
</evidence>
<dbReference type="SMART" id="SM00355">
    <property type="entry name" value="ZnF_C2H2"/>
    <property type="match status" value="2"/>
</dbReference>
<feature type="compositionally biased region" description="Polar residues" evidence="8">
    <location>
        <begin position="56"/>
        <end position="70"/>
    </location>
</feature>
<keyword evidence="5" id="KW-0862">Zinc</keyword>
<name>W6MUB5_9ASCO</name>
<accession>W6MUB5</accession>
<evidence type="ECO:0000256" key="4">
    <source>
        <dbReference type="ARBA" id="ARBA00022771"/>
    </source>
</evidence>
<gene>
    <name evidence="10" type="ORF">KUCA_T00005079001</name>
</gene>
<dbReference type="PANTHER" id="PTHR23226">
    <property type="entry name" value="ZINC FINGER AND SCAN DOMAIN-CONTAINING"/>
    <property type="match status" value="1"/>
</dbReference>